<accession>A0A8S5NFF8</accession>
<reference evidence="2" key="1">
    <citation type="journal article" date="2021" name="Proc. Natl. Acad. Sci. U.S.A.">
        <title>A Catalog of Tens of Thousands of Viruses from Human Metagenomes Reveals Hidden Associations with Chronic Diseases.</title>
        <authorList>
            <person name="Tisza M.J."/>
            <person name="Buck C.B."/>
        </authorList>
    </citation>
    <scope>NUCLEOTIDE SEQUENCE</scope>
    <source>
        <strain evidence="2">Ct0wg9</strain>
    </source>
</reference>
<dbReference type="PROSITE" id="PS50943">
    <property type="entry name" value="HTH_CROC1"/>
    <property type="match status" value="1"/>
</dbReference>
<dbReference type="SMART" id="SM00530">
    <property type="entry name" value="HTH_XRE"/>
    <property type="match status" value="1"/>
</dbReference>
<evidence type="ECO:0000259" key="1">
    <source>
        <dbReference type="PROSITE" id="PS50943"/>
    </source>
</evidence>
<protein>
    <submittedName>
        <fullName evidence="2">Helix-turn-helix XRE-family like protein</fullName>
    </submittedName>
</protein>
<dbReference type="CDD" id="cd00093">
    <property type="entry name" value="HTH_XRE"/>
    <property type="match status" value="1"/>
</dbReference>
<dbReference type="SUPFAM" id="SSF47413">
    <property type="entry name" value="lambda repressor-like DNA-binding domains"/>
    <property type="match status" value="1"/>
</dbReference>
<dbReference type="Gene3D" id="1.10.260.40">
    <property type="entry name" value="lambda repressor-like DNA-binding domains"/>
    <property type="match status" value="1"/>
</dbReference>
<dbReference type="Pfam" id="PF01381">
    <property type="entry name" value="HTH_3"/>
    <property type="match status" value="1"/>
</dbReference>
<dbReference type="InterPro" id="IPR001387">
    <property type="entry name" value="Cro/C1-type_HTH"/>
</dbReference>
<dbReference type="InterPro" id="IPR010982">
    <property type="entry name" value="Lambda_DNA-bd_dom_sf"/>
</dbReference>
<proteinExistence type="predicted"/>
<organism evidence="2">
    <name type="scientific">Myoviridae sp. ct0wg9</name>
    <dbReference type="NCBI Taxonomy" id="2826600"/>
    <lineage>
        <taxon>Viruses</taxon>
        <taxon>Duplodnaviria</taxon>
        <taxon>Heunggongvirae</taxon>
        <taxon>Uroviricota</taxon>
        <taxon>Caudoviricetes</taxon>
    </lineage>
</organism>
<evidence type="ECO:0000313" key="2">
    <source>
        <dbReference type="EMBL" id="DAD93438.1"/>
    </source>
</evidence>
<dbReference type="EMBL" id="BK015160">
    <property type="protein sequence ID" value="DAD93438.1"/>
    <property type="molecule type" value="Genomic_DNA"/>
</dbReference>
<dbReference type="GO" id="GO:0003677">
    <property type="term" value="F:DNA binding"/>
    <property type="evidence" value="ECO:0007669"/>
    <property type="project" value="InterPro"/>
</dbReference>
<name>A0A8S5NFF8_9CAUD</name>
<feature type="domain" description="HTH cro/C1-type" evidence="1">
    <location>
        <begin position="88"/>
        <end position="135"/>
    </location>
</feature>
<sequence>MTDQKIPTMLTIPQILERFPALNYNFVRRLCIENKICYVRVGRGRYLINLEKFVDWLNGDEKKNCERPKKEVHEILIDRYKLNIELMKRGVTQNQLAEMCGLSRVTVNYIIRGRSCSGKTGYKIAQALGVKIEDLKQEE</sequence>